<feature type="domain" description="SCP" evidence="1">
    <location>
        <begin position="56"/>
        <end position="167"/>
    </location>
</feature>
<evidence type="ECO:0000313" key="2">
    <source>
        <dbReference type="EMBL" id="ATL46591.1"/>
    </source>
</evidence>
<dbReference type="InterPro" id="IPR014044">
    <property type="entry name" value="CAP_dom"/>
</dbReference>
<dbReference type="OrthoDB" id="982527at2"/>
<dbReference type="PANTHER" id="PTHR31157:SF1">
    <property type="entry name" value="SCP DOMAIN-CONTAINING PROTEIN"/>
    <property type="match status" value="1"/>
</dbReference>
<dbReference type="CDD" id="cd05379">
    <property type="entry name" value="CAP_bacterial"/>
    <property type="match status" value="1"/>
</dbReference>
<dbReference type="KEGG" id="cbae:COR50_05015"/>
<dbReference type="InterPro" id="IPR035940">
    <property type="entry name" value="CAP_sf"/>
</dbReference>
<accession>A0A291QRQ1</accession>
<dbReference type="RefSeq" id="WP_098192979.1">
    <property type="nucleotide sequence ID" value="NZ_CP023777.1"/>
</dbReference>
<dbReference type="PROSITE" id="PS51257">
    <property type="entry name" value="PROKAR_LIPOPROTEIN"/>
    <property type="match status" value="1"/>
</dbReference>
<dbReference type="EMBL" id="CP023777">
    <property type="protein sequence ID" value="ATL46591.1"/>
    <property type="molecule type" value="Genomic_DNA"/>
</dbReference>
<dbReference type="Proteomes" id="UP000220133">
    <property type="component" value="Chromosome"/>
</dbReference>
<dbReference type="SUPFAM" id="SSF55797">
    <property type="entry name" value="PR-1-like"/>
    <property type="match status" value="1"/>
</dbReference>
<reference evidence="2 3" key="1">
    <citation type="submission" date="2017-10" db="EMBL/GenBank/DDBJ databases">
        <title>Paenichitinophaga pekingensis gen. nov., sp. nov., isolated from activated sludge.</title>
        <authorList>
            <person name="Jin D."/>
            <person name="Kong X."/>
            <person name="Deng Y."/>
            <person name="Bai Z."/>
        </authorList>
    </citation>
    <scope>NUCLEOTIDE SEQUENCE [LARGE SCALE GENOMIC DNA]</scope>
    <source>
        <strain evidence="2 3">13</strain>
    </source>
</reference>
<evidence type="ECO:0000313" key="3">
    <source>
        <dbReference type="Proteomes" id="UP000220133"/>
    </source>
</evidence>
<sequence length="184" mass="20443">MKRLLPIMVLIGMGLLCFLGSCTKGELTEYTPPTINPTDTVVLDMNNTVNQSKILQLVNEARAKGCNCGTTYMPPVGPVTWNTSLEKAAWIHSKEMLDSNYFSHQGLDGERAGARIKSMGYKWYTYGENLAVGVFNEEQVVAGWLKSPSHCMTLMGPDYKEMGVAQADYFWTQIMATQQSQIAN</sequence>
<dbReference type="PANTHER" id="PTHR31157">
    <property type="entry name" value="SCP DOMAIN-CONTAINING PROTEIN"/>
    <property type="match status" value="1"/>
</dbReference>
<dbReference type="Gene3D" id="3.40.33.10">
    <property type="entry name" value="CAP"/>
    <property type="match status" value="1"/>
</dbReference>
<gene>
    <name evidence="2" type="ORF">COR50_05015</name>
</gene>
<keyword evidence="3" id="KW-1185">Reference proteome</keyword>
<protein>
    <submittedName>
        <fullName evidence="2">SCP-like extracellular protein</fullName>
    </submittedName>
</protein>
<evidence type="ECO:0000259" key="1">
    <source>
        <dbReference type="Pfam" id="PF00188"/>
    </source>
</evidence>
<proteinExistence type="predicted"/>
<dbReference type="Pfam" id="PF00188">
    <property type="entry name" value="CAP"/>
    <property type="match status" value="1"/>
</dbReference>
<organism evidence="2 3">
    <name type="scientific">Chitinophaga caeni</name>
    <dbReference type="NCBI Taxonomy" id="2029983"/>
    <lineage>
        <taxon>Bacteria</taxon>
        <taxon>Pseudomonadati</taxon>
        <taxon>Bacteroidota</taxon>
        <taxon>Chitinophagia</taxon>
        <taxon>Chitinophagales</taxon>
        <taxon>Chitinophagaceae</taxon>
        <taxon>Chitinophaga</taxon>
    </lineage>
</organism>
<dbReference type="AlphaFoldDB" id="A0A291QRQ1"/>
<name>A0A291QRQ1_9BACT</name>